<comment type="caution">
    <text evidence="4">The sequence shown here is derived from an EMBL/GenBank/DDBJ whole genome shotgun (WGS) entry which is preliminary data.</text>
</comment>
<evidence type="ECO:0000259" key="3">
    <source>
        <dbReference type="Pfam" id="PF24800"/>
    </source>
</evidence>
<gene>
    <name evidence="4" type="ORF">BJX63DRAFT_431865</name>
</gene>
<proteinExistence type="predicted"/>
<feature type="transmembrane region" description="Helical" evidence="2">
    <location>
        <begin position="66"/>
        <end position="85"/>
    </location>
</feature>
<keyword evidence="5" id="KW-1185">Reference proteome</keyword>
<keyword evidence="2" id="KW-1133">Transmembrane helix</keyword>
<feature type="domain" description="DUF7702" evidence="3">
    <location>
        <begin position="19"/>
        <end position="88"/>
    </location>
</feature>
<keyword evidence="2" id="KW-0472">Membrane</keyword>
<sequence length="127" mass="14053">MGIVDILGGEQSQGYCTPVEKEGSTLLHATLLALPLIEILVIYFLVAEYTQRADLNPTRGTLAVRVVLAFLPELIAAIILVVVGIRTRDVSKQEVGLAHGSRRSGEKRGRRRQSQLQPRPVRRDAWV</sequence>
<evidence type="ECO:0000256" key="2">
    <source>
        <dbReference type="SAM" id="Phobius"/>
    </source>
</evidence>
<dbReference type="EMBL" id="JBFXLT010000039">
    <property type="protein sequence ID" value="KAL2813517.1"/>
    <property type="molecule type" value="Genomic_DNA"/>
</dbReference>
<dbReference type="Proteomes" id="UP001610334">
    <property type="component" value="Unassembled WGS sequence"/>
</dbReference>
<keyword evidence="2" id="KW-0812">Transmembrane</keyword>
<dbReference type="InterPro" id="IPR056119">
    <property type="entry name" value="DUF7702"/>
</dbReference>
<name>A0ABR4HDH1_9EURO</name>
<feature type="transmembrane region" description="Helical" evidence="2">
    <location>
        <begin position="26"/>
        <end position="46"/>
    </location>
</feature>
<organism evidence="4 5">
    <name type="scientific">Aspergillus granulosus</name>
    <dbReference type="NCBI Taxonomy" id="176169"/>
    <lineage>
        <taxon>Eukaryota</taxon>
        <taxon>Fungi</taxon>
        <taxon>Dikarya</taxon>
        <taxon>Ascomycota</taxon>
        <taxon>Pezizomycotina</taxon>
        <taxon>Eurotiomycetes</taxon>
        <taxon>Eurotiomycetidae</taxon>
        <taxon>Eurotiales</taxon>
        <taxon>Aspergillaceae</taxon>
        <taxon>Aspergillus</taxon>
        <taxon>Aspergillus subgen. Nidulantes</taxon>
    </lineage>
</organism>
<dbReference type="Pfam" id="PF24800">
    <property type="entry name" value="DUF7702"/>
    <property type="match status" value="1"/>
</dbReference>
<dbReference type="PANTHER" id="PTHR42109">
    <property type="entry name" value="UNPLACED GENOMIC SCAFFOLD UM_SCAF_CONTIG_1.265, WHOLE GENOME SHOTGUN SEQUENCE"/>
    <property type="match status" value="1"/>
</dbReference>
<reference evidence="4 5" key="1">
    <citation type="submission" date="2024-07" db="EMBL/GenBank/DDBJ databases">
        <title>Section-level genome sequencing and comparative genomics of Aspergillus sections Usti and Cavernicolus.</title>
        <authorList>
            <consortium name="Lawrence Berkeley National Laboratory"/>
            <person name="Nybo J.L."/>
            <person name="Vesth T.C."/>
            <person name="Theobald S."/>
            <person name="Frisvad J.C."/>
            <person name="Larsen T.O."/>
            <person name="Kjaerboelling I."/>
            <person name="Rothschild-Mancinelli K."/>
            <person name="Lyhne E.K."/>
            <person name="Kogle M.E."/>
            <person name="Barry K."/>
            <person name="Clum A."/>
            <person name="Na H."/>
            <person name="Ledsgaard L."/>
            <person name="Lin J."/>
            <person name="Lipzen A."/>
            <person name="Kuo A."/>
            <person name="Riley R."/>
            <person name="Mondo S."/>
            <person name="Labutti K."/>
            <person name="Haridas S."/>
            <person name="Pangalinan J."/>
            <person name="Salamov A.A."/>
            <person name="Simmons B.A."/>
            <person name="Magnuson J.K."/>
            <person name="Chen J."/>
            <person name="Drula E."/>
            <person name="Henrissat B."/>
            <person name="Wiebenga A."/>
            <person name="Lubbers R.J."/>
            <person name="Gomes A.C."/>
            <person name="Makela M.R."/>
            <person name="Stajich J."/>
            <person name="Grigoriev I.V."/>
            <person name="Mortensen U.H."/>
            <person name="De Vries R.P."/>
            <person name="Baker S.E."/>
            <person name="Andersen M.R."/>
        </authorList>
    </citation>
    <scope>NUCLEOTIDE SEQUENCE [LARGE SCALE GENOMIC DNA]</scope>
    <source>
        <strain evidence="4 5">CBS 588.65</strain>
    </source>
</reference>
<dbReference type="PANTHER" id="PTHR42109:SF3">
    <property type="entry name" value="INTEGRAL MEMBRANE PROTEIN (AFU_ORTHOLOGUE AFUA_5G00100)"/>
    <property type="match status" value="1"/>
</dbReference>
<evidence type="ECO:0000256" key="1">
    <source>
        <dbReference type="SAM" id="MobiDB-lite"/>
    </source>
</evidence>
<feature type="region of interest" description="Disordered" evidence="1">
    <location>
        <begin position="92"/>
        <end position="127"/>
    </location>
</feature>
<evidence type="ECO:0000313" key="4">
    <source>
        <dbReference type="EMBL" id="KAL2813517.1"/>
    </source>
</evidence>
<accession>A0ABR4HDH1</accession>
<protein>
    <recommendedName>
        <fullName evidence="3">DUF7702 domain-containing protein</fullName>
    </recommendedName>
</protein>
<evidence type="ECO:0000313" key="5">
    <source>
        <dbReference type="Proteomes" id="UP001610334"/>
    </source>
</evidence>